<dbReference type="InterPro" id="IPR000601">
    <property type="entry name" value="PKD_dom"/>
</dbReference>
<dbReference type="Proteomes" id="UP000485569">
    <property type="component" value="Unassembled WGS sequence"/>
</dbReference>
<gene>
    <name evidence="3" type="ORF">BWY41_01448</name>
</gene>
<keyword evidence="1" id="KW-1133">Transmembrane helix</keyword>
<evidence type="ECO:0000313" key="3">
    <source>
        <dbReference type="EMBL" id="OQA56763.1"/>
    </source>
</evidence>
<name>A0A1V5SR99_9BACT</name>
<organism evidence="3">
    <name type="scientific">Candidatus Atribacter allofermentans</name>
    <dbReference type="NCBI Taxonomy" id="1852833"/>
    <lineage>
        <taxon>Bacteria</taxon>
        <taxon>Pseudomonadati</taxon>
        <taxon>Atribacterota</taxon>
        <taxon>Atribacteria</taxon>
        <taxon>Atribacterales</taxon>
        <taxon>Atribacteraceae</taxon>
        <taxon>Atribacter</taxon>
    </lineage>
</organism>
<dbReference type="GO" id="GO:0016788">
    <property type="term" value="F:hydrolase activity, acting on ester bonds"/>
    <property type="evidence" value="ECO:0007669"/>
    <property type="project" value="InterPro"/>
</dbReference>
<feature type="transmembrane region" description="Helical" evidence="1">
    <location>
        <begin position="7"/>
        <end position="28"/>
    </location>
</feature>
<dbReference type="InterPro" id="IPR013783">
    <property type="entry name" value="Ig-like_fold"/>
</dbReference>
<dbReference type="InterPro" id="IPR035986">
    <property type="entry name" value="PKD_dom_sf"/>
</dbReference>
<sequence length="718" mass="81333">MKLKWAFFIEIFLVVFMVVSFSIPVFPYNNDNQARTMEGGPHRAINYYAIQSFLNNRRSDSIFNKYDFTNGRDLSGITVIKPGDWKEDILEGEREGKWYQWVVEGGYTADEPERYMSLRHFYDPLGVNQGANYLTDHVDEFLTSIVMGTNPKIDAKWWGALYSPYSIDKGKEFMITAFSSMNLPEKDKLFAAAWRSLGETMHLIADMTVPSHVRNDSHPGVEWTQFITDKYRADSYEEFVDQQVVEKCLGSPDPVLVEAVNQIPKNENGFLNVLSLYDCVARYTNRNYFSLDTIAGIEKALGQGITNSNGMPEYPSPRLEDLETDEDGYYYCKDYLGKLYLARMLYQEKLSLFGKLSLIPKPEIDHQCALSQAKRLIPAAIYANEQLIEWFIPKVEVIIDSFILNEKGTDGREGIIKGRVVHIPSGMYDQPLLFTMPIDGMISIVMNGEIFETQPGSISIQNGIIEGKVQSLPTGPIKNVNLLVDIGGILVSSADLKIYNLQLHPEKLDGLSKKKYGFYVQSDNPPSWVSYIWDFGDGRVEETNSTSITHTYESEGEYQIQVQMRDANTGKILAKAQGKAYLSAQEEIGITDTIVSSTPEPTLMIDPVLIEETPLPTIATPVPTPDEEAHRQQVLAEYRSIYPGYLSWFHKYGRVEVVANAEEVGPDLYRVAYILWQIIEDGPRKGEEYKAVELDLNFNLGQLEADLGLMKKNLGLEE</sequence>
<proteinExistence type="predicted"/>
<feature type="domain" description="PKD" evidence="2">
    <location>
        <begin position="510"/>
        <end position="567"/>
    </location>
</feature>
<keyword evidence="1" id="KW-0812">Transmembrane</keyword>
<dbReference type="InterPro" id="IPR008947">
    <property type="entry name" value="PLipase_C/P1_nuclease_dom_sf"/>
</dbReference>
<dbReference type="CDD" id="cd00146">
    <property type="entry name" value="PKD"/>
    <property type="match status" value="1"/>
</dbReference>
<reference evidence="3" key="1">
    <citation type="submission" date="2017-02" db="EMBL/GenBank/DDBJ databases">
        <title>Delving into the versatile metabolic prowess of the omnipresent phylum Bacteroidetes.</title>
        <authorList>
            <person name="Nobu M.K."/>
            <person name="Mei R."/>
            <person name="Narihiro T."/>
            <person name="Kuroda K."/>
            <person name="Liu W.-T."/>
        </authorList>
    </citation>
    <scope>NUCLEOTIDE SEQUENCE</scope>
    <source>
        <strain evidence="3">ADurb.Bin276</strain>
    </source>
</reference>
<keyword evidence="1" id="KW-0472">Membrane</keyword>
<evidence type="ECO:0000259" key="2">
    <source>
        <dbReference type="PROSITE" id="PS50093"/>
    </source>
</evidence>
<evidence type="ECO:0000256" key="1">
    <source>
        <dbReference type="SAM" id="Phobius"/>
    </source>
</evidence>
<dbReference type="EMBL" id="MWBQ01000110">
    <property type="protein sequence ID" value="OQA56763.1"/>
    <property type="molecule type" value="Genomic_DNA"/>
</dbReference>
<dbReference type="SUPFAM" id="SSF48537">
    <property type="entry name" value="Phospholipase C/P1 nuclease"/>
    <property type="match status" value="1"/>
</dbReference>
<comment type="caution">
    <text evidence="3">The sequence shown here is derived from an EMBL/GenBank/DDBJ whole genome shotgun (WGS) entry which is preliminary data.</text>
</comment>
<dbReference type="Pfam" id="PF00801">
    <property type="entry name" value="PKD"/>
    <property type="match status" value="1"/>
</dbReference>
<dbReference type="PROSITE" id="PS50093">
    <property type="entry name" value="PKD"/>
    <property type="match status" value="1"/>
</dbReference>
<dbReference type="Gene3D" id="1.10.575.10">
    <property type="entry name" value="P1 Nuclease"/>
    <property type="match status" value="1"/>
</dbReference>
<dbReference type="AlphaFoldDB" id="A0A1V5SR99"/>
<dbReference type="Gene3D" id="2.60.40.10">
    <property type="entry name" value="Immunoglobulins"/>
    <property type="match status" value="1"/>
</dbReference>
<dbReference type="SUPFAM" id="SSF49299">
    <property type="entry name" value="PKD domain"/>
    <property type="match status" value="1"/>
</dbReference>
<accession>A0A1V5SR99</accession>
<protein>
    <submittedName>
        <fullName evidence="3">PKD domain protein</fullName>
    </submittedName>
</protein>